<dbReference type="PROSITE" id="PS00584">
    <property type="entry name" value="PFKB_KINASES_2"/>
    <property type="match status" value="1"/>
</dbReference>
<keyword evidence="6" id="KW-1185">Reference proteome</keyword>
<dbReference type="SUPFAM" id="SSF53613">
    <property type="entry name" value="Ribokinase-like"/>
    <property type="match status" value="1"/>
</dbReference>
<dbReference type="NCBIfam" id="NF007321">
    <property type="entry name" value="PRK09813.1"/>
    <property type="match status" value="1"/>
</dbReference>
<dbReference type="Gene3D" id="3.40.1190.20">
    <property type="match status" value="1"/>
</dbReference>
<dbReference type="AlphaFoldDB" id="A0A2N3LPA3"/>
<dbReference type="PANTHER" id="PTHR43320:SF3">
    <property type="entry name" value="CARBOHYDRATE KINASE PFKB DOMAIN-CONTAINING PROTEIN"/>
    <property type="match status" value="1"/>
</dbReference>
<dbReference type="Pfam" id="PF00294">
    <property type="entry name" value="PfkB"/>
    <property type="match status" value="2"/>
</dbReference>
<keyword evidence="3 5" id="KW-0418">Kinase</keyword>
<protein>
    <submittedName>
        <fullName evidence="5">Fructoselysine 6-kinase</fullName>
    </submittedName>
</protein>
<accession>A0A2N3LPA3</accession>
<dbReference type="PROSITE" id="PS00583">
    <property type="entry name" value="PFKB_KINASES_1"/>
    <property type="match status" value="1"/>
</dbReference>
<evidence type="ECO:0000256" key="2">
    <source>
        <dbReference type="ARBA" id="ARBA00022679"/>
    </source>
</evidence>
<dbReference type="InterPro" id="IPR002173">
    <property type="entry name" value="Carboh/pur_kinase_PfkB_CS"/>
</dbReference>
<name>A0A2N3LPA3_9BACI</name>
<evidence type="ECO:0000259" key="4">
    <source>
        <dbReference type="Pfam" id="PF00294"/>
    </source>
</evidence>
<evidence type="ECO:0000256" key="3">
    <source>
        <dbReference type="ARBA" id="ARBA00022777"/>
    </source>
</evidence>
<organism evidence="5 6">
    <name type="scientific">Heyndrickxia camelliae</name>
    <dbReference type="NCBI Taxonomy" id="1707093"/>
    <lineage>
        <taxon>Bacteria</taxon>
        <taxon>Bacillati</taxon>
        <taxon>Bacillota</taxon>
        <taxon>Bacilli</taxon>
        <taxon>Bacillales</taxon>
        <taxon>Bacillaceae</taxon>
        <taxon>Heyndrickxia</taxon>
    </lineage>
</organism>
<evidence type="ECO:0000313" key="5">
    <source>
        <dbReference type="EMBL" id="PKR86415.1"/>
    </source>
</evidence>
<feature type="domain" description="Carbohydrate kinase PfkB" evidence="4">
    <location>
        <begin position="174"/>
        <end position="259"/>
    </location>
</feature>
<dbReference type="InterPro" id="IPR029056">
    <property type="entry name" value="Ribokinase-like"/>
</dbReference>
<dbReference type="EMBL" id="PIQO01000002">
    <property type="protein sequence ID" value="PKR86415.1"/>
    <property type="molecule type" value="Genomic_DNA"/>
</dbReference>
<evidence type="ECO:0000256" key="1">
    <source>
        <dbReference type="ARBA" id="ARBA00010688"/>
    </source>
</evidence>
<dbReference type="OrthoDB" id="9775849at2"/>
<dbReference type="InterPro" id="IPR052700">
    <property type="entry name" value="Carb_kinase_PfkB-like"/>
</dbReference>
<comment type="similarity">
    <text evidence="1">Belongs to the carbohydrate kinase PfkB family.</text>
</comment>
<dbReference type="RefSeq" id="WP_101353053.1">
    <property type="nucleotide sequence ID" value="NZ_PIQO01000002.1"/>
</dbReference>
<dbReference type="PANTHER" id="PTHR43320">
    <property type="entry name" value="SUGAR KINASE"/>
    <property type="match status" value="1"/>
</dbReference>
<keyword evidence="2" id="KW-0808">Transferase</keyword>
<dbReference type="InterPro" id="IPR011611">
    <property type="entry name" value="PfkB_dom"/>
</dbReference>
<sequence>MKVVTVGDNCMDVYLSSGQAYPGGNPVNVSVYLRNLGAETAYVGWVGSDQYGDIMINSIQSKGVDISHISKKEGKTATTLVELVNNDRQFGDYDEGVMATFKLSMEDIEFIQCYDCVHAAIWGHAEEYYPIFKEKGLVTFFDFSDKLDHHLVKRLPAFVDYPFFSYTEDDAFIRNFLKEVQALGSKVAVATLGEKGSLAYDGEQFYTGGVVKTEVVDTMGAGDSFIAGFIYGTLEGSSIQECLKLGAEAASKTIRYFGAW</sequence>
<dbReference type="GO" id="GO:0016301">
    <property type="term" value="F:kinase activity"/>
    <property type="evidence" value="ECO:0007669"/>
    <property type="project" value="UniProtKB-KW"/>
</dbReference>
<dbReference type="Proteomes" id="UP000233440">
    <property type="component" value="Unassembled WGS sequence"/>
</dbReference>
<comment type="caution">
    <text evidence="5">The sequence shown here is derived from an EMBL/GenBank/DDBJ whole genome shotgun (WGS) entry which is preliminary data.</text>
</comment>
<evidence type="ECO:0000313" key="6">
    <source>
        <dbReference type="Proteomes" id="UP000233440"/>
    </source>
</evidence>
<feature type="domain" description="Carbohydrate kinase PfkB" evidence="4">
    <location>
        <begin position="15"/>
        <end position="115"/>
    </location>
</feature>
<gene>
    <name evidence="5" type="ORF">CWO92_04785</name>
</gene>
<proteinExistence type="inferred from homology"/>
<reference evidence="5 6" key="1">
    <citation type="submission" date="2017-11" db="EMBL/GenBank/DDBJ databases">
        <title>Bacillus camelliae sp. nov., isolated from pu'er tea.</title>
        <authorList>
            <person name="Niu L."/>
        </authorList>
    </citation>
    <scope>NUCLEOTIDE SEQUENCE [LARGE SCALE GENOMIC DNA]</scope>
    <source>
        <strain evidence="5 6">7578-1</strain>
    </source>
</reference>